<dbReference type="GO" id="GO:0008514">
    <property type="term" value="F:organic anion transmembrane transporter activity"/>
    <property type="evidence" value="ECO:0007669"/>
    <property type="project" value="UniProtKB-ARBA"/>
</dbReference>
<dbReference type="AlphaFoldDB" id="A0A4Y7R6F7"/>
<evidence type="ECO:0000256" key="5">
    <source>
        <dbReference type="ARBA" id="ARBA00022989"/>
    </source>
</evidence>
<evidence type="ECO:0000256" key="4">
    <source>
        <dbReference type="ARBA" id="ARBA00022692"/>
    </source>
</evidence>
<sequence>MDKTQKQVIWVIGLIILYFILSSLPCPAGLEPIGLKAIALMVVVVITWITEVVPIAMSALLFVFLQALIGITDVNTAVANFATPTLLFVLSSFFLAFALEFSGLSNRISMKLTVLSGGNPKKALLYLMVATALVSTVISDVPACAAFFPIGLALLKKNNCLAGSSNFGKSMMIGIPFASLIGGVATPAGSSLNVLAIGLLKSSVNIDVTFTQWSGLGIPFVIVTLPLTWLILSWVFKPEIEHLEGIAEIEQDYKALGPITAKEVKFIVIFLILLVTWFTEGKLHSVPIAASTTIGAVLFFLPGIDLLTWDGTKNKIGWNTILLIGAASSLGTALWKSGAAAWLAQSALQGIAGASMLVVVLFVVIFTILIHLLVPVNPAIVSIMVPSLAAFAATSGMSPALLIVPMAFTVSSAMLIPLDPVPLITYPSGYYNMKDFFKGGCPASILWAILMTIAILVLAGPVGLI</sequence>
<evidence type="ECO:0000256" key="3">
    <source>
        <dbReference type="ARBA" id="ARBA00020150"/>
    </source>
</evidence>
<keyword evidence="5 8" id="KW-1133">Transmembrane helix</keyword>
<name>A0A4Y7R6F7_9FIRM</name>
<evidence type="ECO:0000313" key="9">
    <source>
        <dbReference type="EMBL" id="TEB04525.1"/>
    </source>
</evidence>
<feature type="transmembrane region" description="Helical" evidence="8">
    <location>
        <begin position="81"/>
        <end position="102"/>
    </location>
</feature>
<evidence type="ECO:0000256" key="7">
    <source>
        <dbReference type="ARBA" id="ARBA00031174"/>
    </source>
</evidence>
<comment type="subcellular location">
    <subcellularLocation>
        <location evidence="1">Membrane</location>
        <topology evidence="1">Multi-pass membrane protein</topology>
    </subcellularLocation>
</comment>
<feature type="transmembrane region" description="Helical" evidence="8">
    <location>
        <begin position="38"/>
        <end position="69"/>
    </location>
</feature>
<dbReference type="RefSeq" id="WP_190258904.1">
    <property type="nucleotide sequence ID" value="NZ_QFGA01000003.1"/>
</dbReference>
<protein>
    <recommendedName>
        <fullName evidence="3">Sodium-dependent dicarboxylate transporter SdcS</fullName>
    </recommendedName>
    <alternativeName>
        <fullName evidence="7">Na(+)/dicarboxylate symporter</fullName>
    </alternativeName>
</protein>
<feature type="transmembrane region" description="Helical" evidence="8">
    <location>
        <begin position="444"/>
        <end position="464"/>
    </location>
</feature>
<evidence type="ECO:0000256" key="1">
    <source>
        <dbReference type="ARBA" id="ARBA00004141"/>
    </source>
</evidence>
<dbReference type="InterPro" id="IPR001898">
    <property type="entry name" value="SLC13A/DASS"/>
</dbReference>
<dbReference type="Pfam" id="PF00939">
    <property type="entry name" value="Na_sulph_symp"/>
    <property type="match status" value="1"/>
</dbReference>
<dbReference type="EMBL" id="QFGA01000003">
    <property type="protein sequence ID" value="TEB04525.1"/>
    <property type="molecule type" value="Genomic_DNA"/>
</dbReference>
<evidence type="ECO:0000256" key="8">
    <source>
        <dbReference type="SAM" id="Phobius"/>
    </source>
</evidence>
<evidence type="ECO:0000313" key="10">
    <source>
        <dbReference type="Proteomes" id="UP000298324"/>
    </source>
</evidence>
<feature type="transmembrane region" description="Helical" evidence="8">
    <location>
        <begin position="123"/>
        <end position="155"/>
    </location>
</feature>
<feature type="transmembrane region" description="Helical" evidence="8">
    <location>
        <begin position="256"/>
        <end position="278"/>
    </location>
</feature>
<comment type="similarity">
    <text evidence="2">Belongs to the SLC13A/DASS transporter (TC 2.A.47) family. NADC subfamily.</text>
</comment>
<keyword evidence="6 8" id="KW-0472">Membrane</keyword>
<feature type="transmembrane region" description="Helical" evidence="8">
    <location>
        <begin position="7"/>
        <end position="26"/>
    </location>
</feature>
<dbReference type="GO" id="GO:0005886">
    <property type="term" value="C:plasma membrane"/>
    <property type="evidence" value="ECO:0007669"/>
    <property type="project" value="TreeGrafter"/>
</dbReference>
<accession>A0A4Y7R6F7</accession>
<dbReference type="NCBIfam" id="TIGR00785">
    <property type="entry name" value="dass"/>
    <property type="match status" value="1"/>
</dbReference>
<reference evidence="9 10" key="1">
    <citation type="journal article" date="2018" name="Environ. Microbiol.">
        <title>Novel energy conservation strategies and behaviour of Pelotomaculum schinkii driving syntrophic propionate catabolism.</title>
        <authorList>
            <person name="Hidalgo-Ahumada C.A.P."/>
            <person name="Nobu M.K."/>
            <person name="Narihiro T."/>
            <person name="Tamaki H."/>
            <person name="Liu W.T."/>
            <person name="Kamagata Y."/>
            <person name="Stams A.J.M."/>
            <person name="Imachi H."/>
            <person name="Sousa D.Z."/>
        </authorList>
    </citation>
    <scope>NUCLEOTIDE SEQUENCE [LARGE SCALE GENOMIC DNA]</scope>
    <source>
        <strain evidence="9 10">HH</strain>
    </source>
</reference>
<feature type="transmembrane region" description="Helical" evidence="8">
    <location>
        <begin position="347"/>
        <end position="370"/>
    </location>
</feature>
<dbReference type="Proteomes" id="UP000298324">
    <property type="component" value="Unassembled WGS sequence"/>
</dbReference>
<feature type="transmembrane region" description="Helical" evidence="8">
    <location>
        <begin position="175"/>
        <end position="200"/>
    </location>
</feature>
<gene>
    <name evidence="9" type="primary">sdcS_2</name>
    <name evidence="9" type="ORF">Psch_03285</name>
</gene>
<keyword evidence="4 8" id="KW-0812">Transmembrane</keyword>
<proteinExistence type="inferred from homology"/>
<keyword evidence="10" id="KW-1185">Reference proteome</keyword>
<evidence type="ECO:0000256" key="2">
    <source>
        <dbReference type="ARBA" id="ARBA00006772"/>
    </source>
</evidence>
<feature type="transmembrane region" description="Helical" evidence="8">
    <location>
        <begin position="212"/>
        <end position="236"/>
    </location>
</feature>
<comment type="caution">
    <text evidence="9">The sequence shown here is derived from an EMBL/GenBank/DDBJ whole genome shotgun (WGS) entry which is preliminary data.</text>
</comment>
<dbReference type="GO" id="GO:1905039">
    <property type="term" value="P:carboxylic acid transmembrane transport"/>
    <property type="evidence" value="ECO:0007669"/>
    <property type="project" value="UniProtKB-ARBA"/>
</dbReference>
<evidence type="ECO:0000256" key="6">
    <source>
        <dbReference type="ARBA" id="ARBA00023136"/>
    </source>
</evidence>
<feature type="transmembrane region" description="Helical" evidence="8">
    <location>
        <begin position="285"/>
        <end position="304"/>
    </location>
</feature>
<dbReference type="PANTHER" id="PTHR10283">
    <property type="entry name" value="SOLUTE CARRIER FAMILY 13 MEMBER"/>
    <property type="match status" value="1"/>
</dbReference>
<feature type="transmembrane region" description="Helical" evidence="8">
    <location>
        <begin position="316"/>
        <end position="335"/>
    </location>
</feature>
<dbReference type="PANTHER" id="PTHR10283:SF82">
    <property type="entry name" value="SOLUTE CARRIER FAMILY 13 MEMBER 2"/>
    <property type="match status" value="1"/>
</dbReference>
<organism evidence="9 10">
    <name type="scientific">Pelotomaculum schinkii</name>
    <dbReference type="NCBI Taxonomy" id="78350"/>
    <lineage>
        <taxon>Bacteria</taxon>
        <taxon>Bacillati</taxon>
        <taxon>Bacillota</taxon>
        <taxon>Clostridia</taxon>
        <taxon>Eubacteriales</taxon>
        <taxon>Desulfotomaculaceae</taxon>
        <taxon>Pelotomaculum</taxon>
    </lineage>
</organism>